<dbReference type="EMBL" id="GAMC01015616">
    <property type="protein sequence ID" value="JAB90939.1"/>
    <property type="molecule type" value="mRNA"/>
</dbReference>
<sequence>MCVYIHLYVYRGLDAFVAAQLRALWHTAMSFTTFIAILVPSSYYCRCWSVCLTAGGSKLERRVRFGVRYLHTRTYKLEMTVKETKLCNITNRRINAVNSGAHVLVLYR</sequence>
<evidence type="ECO:0000313" key="1">
    <source>
        <dbReference type="EMBL" id="CAD7004085.1"/>
    </source>
</evidence>
<protein>
    <submittedName>
        <fullName evidence="1">(Mediterranean fruit fly) hypothetical protein</fullName>
    </submittedName>
</protein>
<evidence type="ECO:0000313" key="2">
    <source>
        <dbReference type="EMBL" id="JAB90940.1"/>
    </source>
</evidence>
<reference evidence="2" key="2">
    <citation type="journal article" date="2014" name="BMC Genomics">
        <title>A genomic perspective to assessing quality of mass-reared SIT flies used in Mediterranean fruit fly (Ceratitis capitata) eradication in California.</title>
        <authorList>
            <person name="Calla B."/>
            <person name="Hall B."/>
            <person name="Hou S."/>
            <person name="Geib S.M."/>
        </authorList>
    </citation>
    <scope>NUCLEOTIDE SEQUENCE</scope>
</reference>
<organism evidence="2">
    <name type="scientific">Ceratitis capitata</name>
    <name type="common">Mediterranean fruit fly</name>
    <name type="synonym">Tephritis capitata</name>
    <dbReference type="NCBI Taxonomy" id="7213"/>
    <lineage>
        <taxon>Eukaryota</taxon>
        <taxon>Metazoa</taxon>
        <taxon>Ecdysozoa</taxon>
        <taxon>Arthropoda</taxon>
        <taxon>Hexapoda</taxon>
        <taxon>Insecta</taxon>
        <taxon>Pterygota</taxon>
        <taxon>Neoptera</taxon>
        <taxon>Endopterygota</taxon>
        <taxon>Diptera</taxon>
        <taxon>Brachycera</taxon>
        <taxon>Muscomorpha</taxon>
        <taxon>Tephritoidea</taxon>
        <taxon>Tephritidae</taxon>
        <taxon>Ceratitis</taxon>
        <taxon>Ceratitis</taxon>
    </lineage>
</organism>
<reference evidence="2" key="1">
    <citation type="submission" date="2013-07" db="EMBL/GenBank/DDBJ databases">
        <authorList>
            <person name="Geib S."/>
        </authorList>
    </citation>
    <scope>NUCLEOTIDE SEQUENCE</scope>
</reference>
<dbReference type="EMBL" id="GAMC01015615">
    <property type="protein sequence ID" value="JAB90940.1"/>
    <property type="molecule type" value="mRNA"/>
</dbReference>
<dbReference type="EMBL" id="CAJHJT010000034">
    <property type="protein sequence ID" value="CAD7004085.1"/>
    <property type="molecule type" value="Genomic_DNA"/>
</dbReference>
<keyword evidence="3" id="KW-1185">Reference proteome</keyword>
<accession>W8AQ94</accession>
<evidence type="ECO:0000313" key="3">
    <source>
        <dbReference type="Proteomes" id="UP000606786"/>
    </source>
</evidence>
<proteinExistence type="evidence at transcript level"/>
<gene>
    <name evidence="1" type="ORF">CCAP1982_LOCUS12508</name>
</gene>
<name>W8AQ94_CERCA</name>
<dbReference type="Proteomes" id="UP000606786">
    <property type="component" value="Unassembled WGS sequence"/>
</dbReference>
<reference evidence="1" key="3">
    <citation type="submission" date="2020-11" db="EMBL/GenBank/DDBJ databases">
        <authorList>
            <person name="Whitehead M."/>
        </authorList>
    </citation>
    <scope>NUCLEOTIDE SEQUENCE</scope>
    <source>
        <strain evidence="1">EGII</strain>
    </source>
</reference>
<dbReference type="AlphaFoldDB" id="W8AQ94"/>